<feature type="region of interest" description="Disordered" evidence="1">
    <location>
        <begin position="116"/>
        <end position="153"/>
    </location>
</feature>
<feature type="signal peptide" evidence="2">
    <location>
        <begin position="1"/>
        <end position="21"/>
    </location>
</feature>
<dbReference type="AlphaFoldDB" id="A0A914DZR0"/>
<evidence type="ECO:0000256" key="1">
    <source>
        <dbReference type="SAM" id="MobiDB-lite"/>
    </source>
</evidence>
<evidence type="ECO:0000256" key="2">
    <source>
        <dbReference type="SAM" id="SignalP"/>
    </source>
</evidence>
<feature type="compositionally biased region" description="Pro residues" evidence="1">
    <location>
        <begin position="119"/>
        <end position="130"/>
    </location>
</feature>
<reference evidence="4" key="1">
    <citation type="submission" date="2022-11" db="UniProtKB">
        <authorList>
            <consortium name="WormBaseParasite"/>
        </authorList>
    </citation>
    <scope>IDENTIFICATION</scope>
</reference>
<dbReference type="WBParaSite" id="ACRNAN_scaffold4564.g19640.t1">
    <property type="protein sequence ID" value="ACRNAN_scaffold4564.g19640.t1"/>
    <property type="gene ID" value="ACRNAN_scaffold4564.g19640"/>
</dbReference>
<keyword evidence="3" id="KW-1185">Reference proteome</keyword>
<proteinExistence type="predicted"/>
<feature type="chain" id="PRO_5037493370" evidence="2">
    <location>
        <begin position="22"/>
        <end position="153"/>
    </location>
</feature>
<dbReference type="Proteomes" id="UP000887540">
    <property type="component" value="Unplaced"/>
</dbReference>
<organism evidence="3 4">
    <name type="scientific">Acrobeloides nanus</name>
    <dbReference type="NCBI Taxonomy" id="290746"/>
    <lineage>
        <taxon>Eukaryota</taxon>
        <taxon>Metazoa</taxon>
        <taxon>Ecdysozoa</taxon>
        <taxon>Nematoda</taxon>
        <taxon>Chromadorea</taxon>
        <taxon>Rhabditida</taxon>
        <taxon>Tylenchina</taxon>
        <taxon>Cephalobomorpha</taxon>
        <taxon>Cephaloboidea</taxon>
        <taxon>Cephalobidae</taxon>
        <taxon>Acrobeloides</taxon>
    </lineage>
</organism>
<accession>A0A914DZR0</accession>
<protein>
    <submittedName>
        <fullName evidence="4">Uncharacterized protein</fullName>
    </submittedName>
</protein>
<evidence type="ECO:0000313" key="3">
    <source>
        <dbReference type="Proteomes" id="UP000887540"/>
    </source>
</evidence>
<keyword evidence="2" id="KW-0732">Signal</keyword>
<sequence length="153" mass="16928">MCRAMVVLAMTIFLLFEFSSAFVCTESDVFSGFATRNCTDRSNYKGQEFFGCATFKLKHVDQIHRSCATALFCQSPGCHTGLEAGGLQFDWLCCCTSDNCNHEFSLANREFFPSTSLAPPAPPSHPPSPPNLTQIDHSTSSQQLLGQQPIRRH</sequence>
<evidence type="ECO:0000313" key="4">
    <source>
        <dbReference type="WBParaSite" id="ACRNAN_scaffold4564.g19640.t1"/>
    </source>
</evidence>
<name>A0A914DZR0_9BILA</name>
<feature type="compositionally biased region" description="Polar residues" evidence="1">
    <location>
        <begin position="131"/>
        <end position="146"/>
    </location>
</feature>